<name>T1JX92_TETUR</name>
<organism evidence="2 3">
    <name type="scientific">Tetranychus urticae</name>
    <name type="common">Two-spotted spider mite</name>
    <dbReference type="NCBI Taxonomy" id="32264"/>
    <lineage>
        <taxon>Eukaryota</taxon>
        <taxon>Metazoa</taxon>
        <taxon>Ecdysozoa</taxon>
        <taxon>Arthropoda</taxon>
        <taxon>Chelicerata</taxon>
        <taxon>Arachnida</taxon>
        <taxon>Acari</taxon>
        <taxon>Acariformes</taxon>
        <taxon>Trombidiformes</taxon>
        <taxon>Prostigmata</taxon>
        <taxon>Eleutherengona</taxon>
        <taxon>Raphignathae</taxon>
        <taxon>Tetranychoidea</taxon>
        <taxon>Tetranychidae</taxon>
        <taxon>Tetranychus</taxon>
    </lineage>
</organism>
<dbReference type="EnsemblMetazoa" id="tetur02g11120.1">
    <property type="protein sequence ID" value="tetur02g11120.1"/>
    <property type="gene ID" value="tetur02g11120"/>
</dbReference>
<gene>
    <name evidence="2" type="primary">107371127</name>
</gene>
<dbReference type="EMBL" id="CAEY01000824">
    <property type="status" value="NOT_ANNOTATED_CDS"/>
    <property type="molecule type" value="Genomic_DNA"/>
</dbReference>
<sequence>MVFKPSKLSILVLIFGTLLFLALSSYADPIININAVLPCFTVTCYPEIGCITPFISLMIILVPPISICADSPEEVNATYHLMTPKVKKSQFGTLKDLRPGTNLAFYAHGCFAAYADKLTFAVGLALFHKYDQVILIDWTRGANPRMFGKVSIPLVNIFLCAANSEVLGRLVGNAIKYAVTEKRINPKKILFAGHSAGSHATAFAAEHLRRCCLIKIGETVALDSSTSPFALSNRKFPEKGDATHVTRVLSTFNFPVPFLSDLRAIIFQLGYPFPTSDTDIYCNPPFLFREQLMCISIPMCSHFFSALTFIGSLRNCLYEAWPCIPNIFSPFNTTYTGIRSSVFGARGPLCIRTPINPIRSCDCCSKVPKSRFINEDGDPQQRIFTCSNDDKFSKRHL</sequence>
<dbReference type="GO" id="GO:0016042">
    <property type="term" value="P:lipid catabolic process"/>
    <property type="evidence" value="ECO:0007669"/>
    <property type="project" value="TreeGrafter"/>
</dbReference>
<dbReference type="HOGENOM" id="CLU_770143_0_0_1"/>
<dbReference type="GO" id="GO:0016298">
    <property type="term" value="F:lipase activity"/>
    <property type="evidence" value="ECO:0007669"/>
    <property type="project" value="InterPro"/>
</dbReference>
<dbReference type="SUPFAM" id="SSF53474">
    <property type="entry name" value="alpha/beta-Hydrolases"/>
    <property type="match status" value="1"/>
</dbReference>
<dbReference type="AlphaFoldDB" id="T1JX92"/>
<dbReference type="GO" id="GO:0005615">
    <property type="term" value="C:extracellular space"/>
    <property type="evidence" value="ECO:0007669"/>
    <property type="project" value="TreeGrafter"/>
</dbReference>
<accession>T1JX92</accession>
<dbReference type="KEGG" id="tut:107371127"/>
<reference evidence="3" key="1">
    <citation type="submission" date="2011-08" db="EMBL/GenBank/DDBJ databases">
        <authorList>
            <person name="Rombauts S."/>
        </authorList>
    </citation>
    <scope>NUCLEOTIDE SEQUENCE</scope>
    <source>
        <strain evidence="3">London</strain>
    </source>
</reference>
<feature type="chain" id="PRO_5004580738" evidence="1">
    <location>
        <begin position="28"/>
        <end position="397"/>
    </location>
</feature>
<protein>
    <submittedName>
        <fullName evidence="2">Uncharacterized protein</fullName>
    </submittedName>
</protein>
<dbReference type="Gene3D" id="3.40.50.1820">
    <property type="entry name" value="alpha/beta hydrolase"/>
    <property type="match status" value="1"/>
</dbReference>
<proteinExistence type="predicted"/>
<dbReference type="InterPro" id="IPR000734">
    <property type="entry name" value="TAG_lipase"/>
</dbReference>
<dbReference type="PANTHER" id="PTHR11610">
    <property type="entry name" value="LIPASE"/>
    <property type="match status" value="1"/>
</dbReference>
<keyword evidence="3" id="KW-1185">Reference proteome</keyword>
<evidence type="ECO:0000313" key="3">
    <source>
        <dbReference type="Proteomes" id="UP000015104"/>
    </source>
</evidence>
<dbReference type="OrthoDB" id="199913at2759"/>
<feature type="signal peptide" evidence="1">
    <location>
        <begin position="1"/>
        <end position="27"/>
    </location>
</feature>
<dbReference type="Proteomes" id="UP000015104">
    <property type="component" value="Unassembled WGS sequence"/>
</dbReference>
<dbReference type="InterPro" id="IPR029058">
    <property type="entry name" value="AB_hydrolase_fold"/>
</dbReference>
<evidence type="ECO:0000313" key="2">
    <source>
        <dbReference type="EnsemblMetazoa" id="tetur02g11120.1"/>
    </source>
</evidence>
<keyword evidence="1" id="KW-0732">Signal</keyword>
<dbReference type="OMA" id="CITPFIS"/>
<reference evidence="2" key="2">
    <citation type="submission" date="2015-06" db="UniProtKB">
        <authorList>
            <consortium name="EnsemblMetazoa"/>
        </authorList>
    </citation>
    <scope>IDENTIFICATION</scope>
</reference>
<evidence type="ECO:0000256" key="1">
    <source>
        <dbReference type="SAM" id="SignalP"/>
    </source>
</evidence>